<evidence type="ECO:0000256" key="11">
    <source>
        <dbReference type="ARBA" id="ARBA00023157"/>
    </source>
</evidence>
<feature type="region of interest" description="Disordered" evidence="13">
    <location>
        <begin position="522"/>
        <end position="769"/>
    </location>
</feature>
<evidence type="ECO:0000256" key="10">
    <source>
        <dbReference type="ARBA" id="ARBA00023136"/>
    </source>
</evidence>
<evidence type="ECO:0000256" key="8">
    <source>
        <dbReference type="ARBA" id="ARBA00022729"/>
    </source>
</evidence>
<feature type="compositionally biased region" description="Polar residues" evidence="13">
    <location>
        <begin position="538"/>
        <end position="549"/>
    </location>
</feature>
<gene>
    <name evidence="16" type="ORF">EJ03DRAFT_120</name>
</gene>
<dbReference type="InterPro" id="IPR051694">
    <property type="entry name" value="Immunoregulatory_rcpt-like"/>
</dbReference>
<keyword evidence="8" id="KW-0732">Signal</keyword>
<reference evidence="16" key="1">
    <citation type="journal article" date="2020" name="Stud. Mycol.">
        <title>101 Dothideomycetes genomes: a test case for predicting lifestyles and emergence of pathogens.</title>
        <authorList>
            <person name="Haridas S."/>
            <person name="Albert R."/>
            <person name="Binder M."/>
            <person name="Bloem J."/>
            <person name="Labutti K."/>
            <person name="Salamov A."/>
            <person name="Andreopoulos B."/>
            <person name="Baker S."/>
            <person name="Barry K."/>
            <person name="Bills G."/>
            <person name="Bluhm B."/>
            <person name="Cannon C."/>
            <person name="Castanera R."/>
            <person name="Culley D."/>
            <person name="Daum C."/>
            <person name="Ezra D."/>
            <person name="Gonzalez J."/>
            <person name="Henrissat B."/>
            <person name="Kuo A."/>
            <person name="Liang C."/>
            <person name="Lipzen A."/>
            <person name="Lutzoni F."/>
            <person name="Magnuson J."/>
            <person name="Mondo S."/>
            <person name="Nolan M."/>
            <person name="Ohm R."/>
            <person name="Pangilinan J."/>
            <person name="Park H.-J."/>
            <person name="Ramirez L."/>
            <person name="Alfaro M."/>
            <person name="Sun H."/>
            <person name="Tritt A."/>
            <person name="Yoshinaga Y."/>
            <person name="Zwiers L.-H."/>
            <person name="Turgeon B."/>
            <person name="Goodwin S."/>
            <person name="Spatafora J."/>
            <person name="Crous P."/>
            <person name="Grigoriev I."/>
        </authorList>
    </citation>
    <scope>NUCLEOTIDE SEQUENCE</scope>
    <source>
        <strain evidence="16">CBS 116005</strain>
    </source>
</reference>
<keyword evidence="10 14" id="KW-0472">Membrane</keyword>
<dbReference type="GO" id="GO:0071944">
    <property type="term" value="C:cell periphery"/>
    <property type="evidence" value="ECO:0007669"/>
    <property type="project" value="UniProtKB-ARBA"/>
</dbReference>
<name>A0A6G1LMH8_9PEZI</name>
<feature type="region of interest" description="Disordered" evidence="13">
    <location>
        <begin position="137"/>
        <end position="181"/>
    </location>
</feature>
<dbReference type="GO" id="GO:0098552">
    <property type="term" value="C:side of membrane"/>
    <property type="evidence" value="ECO:0007669"/>
    <property type="project" value="UniProtKB-KW"/>
</dbReference>
<sequence>MPTVSSQQRAASEATNYIHHDRDTQQQARTTAVPWLRNIQQRDLPDQLQHAVPTCAQQCLQTYLDQEYSSSCSGNGFDCMCSHYSSEGYTLGELAYICYESNCTSKTTAQEQALYGICSSQANAVSATHRTLTVPATTATASATSSPSIATTTSVTEPTISAATPSRTATSTPSRASAVPSRTSVAAATASPFSTSTTLSVGQAVGVSIAAFAGMAAMIALIYCIMQWRKRKAQKSKKTDSYDFIDDAPPRFLTFDHARDNMRGPLGIHVNGRTRWPESHKASTRFPVIPSDPETAARLGQRSPSTLAVQRSNESMRTLSKLLPDRPGQTPPQRPQTIWPRPLSTKSPATIFEEDRYYRMPVLPAPPLPRAPPRTLTLPGKQIRPTPPAPIYANQYTKSPDETRRPSPSLDVPQRARSTNRIPSSKTYVPTPLRQLPPPMIPPDMFAVERLATRSSKARSGTSTAASDVLSYYASPEAGSQMARTDITVSSPGPLTSNPLGSPLTPISLEPQHQVRSPPAIITITKPTMPPRVVGQRPYSTGSNTSFESTDPDEPTPPEEEKQLSPVAEHSPIAAIKYPKIPRSSNQAVPRSPRAQLSTRRTPLRDPARWPPRTPPAQASPRHVPSDGRAGLPSQLQLEHRGERSGEWKHWRTPERQNPEVSSLTGTTLASRRRGESTECEKKLVIDTSHSRTNSKSNDIRPPPQEAPSTRPSPSQRQQRAGSRTDSPLKGYGRSAYTPRNTPASTTTTTRQAFRSPTRDLLTREMTSPGPKVLRYANIDAGHGREGVGITQEVMLKSPLWEPKLTPRRRGDDLFLDVGMASPMHYAWRDGRASMVGNAF</sequence>
<feature type="compositionally biased region" description="Pro residues" evidence="13">
    <location>
        <begin position="363"/>
        <end position="372"/>
    </location>
</feature>
<feature type="compositionally biased region" description="Polar residues" evidence="13">
    <location>
        <begin position="707"/>
        <end position="726"/>
    </location>
</feature>
<feature type="compositionally biased region" description="Polar residues" evidence="13">
    <location>
        <begin position="583"/>
        <end position="601"/>
    </location>
</feature>
<evidence type="ECO:0000256" key="13">
    <source>
        <dbReference type="SAM" id="MobiDB-lite"/>
    </source>
</evidence>
<proteinExistence type="inferred from homology"/>
<feature type="region of interest" description="Disordered" evidence="13">
    <location>
        <begin position="1"/>
        <end position="24"/>
    </location>
</feature>
<evidence type="ECO:0000256" key="2">
    <source>
        <dbReference type="ARBA" id="ARBA00004589"/>
    </source>
</evidence>
<evidence type="ECO:0000313" key="16">
    <source>
        <dbReference type="EMBL" id="KAF2774107.1"/>
    </source>
</evidence>
<evidence type="ECO:0000256" key="1">
    <source>
        <dbReference type="ARBA" id="ARBA00004167"/>
    </source>
</evidence>
<feature type="compositionally biased region" description="Polar residues" evidence="13">
    <location>
        <begin position="659"/>
        <end position="670"/>
    </location>
</feature>
<evidence type="ECO:0000256" key="4">
    <source>
        <dbReference type="ARBA" id="ARBA00010031"/>
    </source>
</evidence>
<protein>
    <recommendedName>
        <fullName evidence="15">CFEM domain-containing protein</fullName>
    </recommendedName>
</protein>
<keyword evidence="6" id="KW-0325">Glycoprotein</keyword>
<dbReference type="PANTHER" id="PTHR15549">
    <property type="entry name" value="PAIRED IMMUNOGLOBULIN-LIKE TYPE 2 RECEPTOR"/>
    <property type="match status" value="1"/>
</dbReference>
<feature type="transmembrane region" description="Helical" evidence="14">
    <location>
        <begin position="204"/>
        <end position="226"/>
    </location>
</feature>
<dbReference type="Proteomes" id="UP000799436">
    <property type="component" value="Unassembled WGS sequence"/>
</dbReference>
<feature type="domain" description="CFEM" evidence="15">
    <location>
        <begin position="51"/>
        <end position="119"/>
    </location>
</feature>
<feature type="region of interest" description="Disordered" evidence="13">
    <location>
        <begin position="271"/>
        <end position="346"/>
    </location>
</feature>
<keyword evidence="6" id="KW-0336">GPI-anchor</keyword>
<keyword evidence="11" id="KW-1015">Disulfide bond</keyword>
<evidence type="ECO:0000313" key="17">
    <source>
        <dbReference type="Proteomes" id="UP000799436"/>
    </source>
</evidence>
<evidence type="ECO:0000256" key="3">
    <source>
        <dbReference type="ARBA" id="ARBA00004613"/>
    </source>
</evidence>
<keyword evidence="9 14" id="KW-1133">Transmembrane helix</keyword>
<evidence type="ECO:0000256" key="6">
    <source>
        <dbReference type="ARBA" id="ARBA00022622"/>
    </source>
</evidence>
<evidence type="ECO:0000256" key="5">
    <source>
        <dbReference type="ARBA" id="ARBA00022525"/>
    </source>
</evidence>
<accession>A0A6G1LMH8</accession>
<feature type="compositionally biased region" description="Basic and acidic residues" evidence="13">
    <location>
        <begin position="638"/>
        <end position="658"/>
    </location>
</feature>
<evidence type="ECO:0000259" key="15">
    <source>
        <dbReference type="Pfam" id="PF05730"/>
    </source>
</evidence>
<dbReference type="AlphaFoldDB" id="A0A6G1LMH8"/>
<feature type="compositionally biased region" description="Polar residues" evidence="13">
    <location>
        <begin position="302"/>
        <end position="318"/>
    </location>
</feature>
<organism evidence="16 17">
    <name type="scientific">Teratosphaeria nubilosa</name>
    <dbReference type="NCBI Taxonomy" id="161662"/>
    <lineage>
        <taxon>Eukaryota</taxon>
        <taxon>Fungi</taxon>
        <taxon>Dikarya</taxon>
        <taxon>Ascomycota</taxon>
        <taxon>Pezizomycotina</taxon>
        <taxon>Dothideomycetes</taxon>
        <taxon>Dothideomycetidae</taxon>
        <taxon>Mycosphaerellales</taxon>
        <taxon>Teratosphaeriaceae</taxon>
        <taxon>Teratosphaeria</taxon>
    </lineage>
</organism>
<comment type="subcellular location">
    <subcellularLocation>
        <location evidence="2">Membrane</location>
        <topology evidence="2">Lipid-anchor</topology>
        <topology evidence="2">GPI-anchor</topology>
    </subcellularLocation>
    <subcellularLocation>
        <location evidence="1">Membrane</location>
        <topology evidence="1">Single-pass membrane protein</topology>
    </subcellularLocation>
    <subcellularLocation>
        <location evidence="3">Secreted</location>
    </subcellularLocation>
</comment>
<dbReference type="EMBL" id="ML995808">
    <property type="protein sequence ID" value="KAF2774107.1"/>
    <property type="molecule type" value="Genomic_DNA"/>
</dbReference>
<feature type="compositionally biased region" description="Polar residues" evidence="13">
    <location>
        <begin position="1"/>
        <end position="15"/>
    </location>
</feature>
<feature type="compositionally biased region" description="Polar residues" evidence="13">
    <location>
        <begin position="416"/>
        <end position="428"/>
    </location>
</feature>
<keyword evidence="12" id="KW-0449">Lipoprotein</keyword>
<comment type="similarity">
    <text evidence="4">Belongs to the RBT5 family.</text>
</comment>
<feature type="region of interest" description="Disordered" evidence="13">
    <location>
        <begin position="363"/>
        <end position="439"/>
    </location>
</feature>
<dbReference type="GO" id="GO:0005576">
    <property type="term" value="C:extracellular region"/>
    <property type="evidence" value="ECO:0007669"/>
    <property type="project" value="UniProtKB-SubCell"/>
</dbReference>
<evidence type="ECO:0000256" key="9">
    <source>
        <dbReference type="ARBA" id="ARBA00022989"/>
    </source>
</evidence>
<dbReference type="Pfam" id="PF05730">
    <property type="entry name" value="CFEM"/>
    <property type="match status" value="1"/>
</dbReference>
<keyword evidence="17" id="KW-1185">Reference proteome</keyword>
<feature type="compositionally biased region" description="Low complexity" evidence="13">
    <location>
        <begin position="738"/>
        <end position="756"/>
    </location>
</feature>
<dbReference type="OrthoDB" id="3946741at2759"/>
<keyword evidence="5" id="KW-0964">Secreted</keyword>
<feature type="compositionally biased region" description="Basic and acidic residues" evidence="13">
    <location>
        <begin position="673"/>
        <end position="685"/>
    </location>
</feature>
<dbReference type="InterPro" id="IPR008427">
    <property type="entry name" value="Extracellular_membr_CFEM_dom"/>
</dbReference>
<evidence type="ECO:0000256" key="12">
    <source>
        <dbReference type="ARBA" id="ARBA00023288"/>
    </source>
</evidence>
<keyword evidence="7 14" id="KW-0812">Transmembrane</keyword>
<evidence type="ECO:0000256" key="7">
    <source>
        <dbReference type="ARBA" id="ARBA00022692"/>
    </source>
</evidence>
<evidence type="ECO:0000256" key="14">
    <source>
        <dbReference type="SAM" id="Phobius"/>
    </source>
</evidence>